<accession>A0AAE3VAC3</accession>
<keyword evidence="8" id="KW-1185">Reference proteome</keyword>
<evidence type="ECO:0000256" key="4">
    <source>
        <dbReference type="ARBA" id="ARBA00023186"/>
    </source>
</evidence>
<dbReference type="RefSeq" id="WP_307254243.1">
    <property type="nucleotide sequence ID" value="NZ_JAUSTO010000006.1"/>
</dbReference>
<dbReference type="GO" id="GO:0005737">
    <property type="term" value="C:cytoplasm"/>
    <property type="evidence" value="ECO:0007669"/>
    <property type="project" value="UniProtKB-SubCell"/>
</dbReference>
<dbReference type="Gene3D" id="3.55.30.10">
    <property type="entry name" value="Hsp33 domain"/>
    <property type="match status" value="1"/>
</dbReference>
<dbReference type="PANTHER" id="PTHR30111">
    <property type="entry name" value="33 KDA CHAPERONIN"/>
    <property type="match status" value="1"/>
</dbReference>
<evidence type="ECO:0000256" key="2">
    <source>
        <dbReference type="ARBA" id="ARBA00022833"/>
    </source>
</evidence>
<dbReference type="GO" id="GO:0042026">
    <property type="term" value="P:protein refolding"/>
    <property type="evidence" value="ECO:0007669"/>
    <property type="project" value="TreeGrafter"/>
</dbReference>
<dbReference type="PANTHER" id="PTHR30111:SF1">
    <property type="entry name" value="33 KDA CHAPERONIN"/>
    <property type="match status" value="1"/>
</dbReference>
<evidence type="ECO:0000256" key="6">
    <source>
        <dbReference type="HAMAP-Rule" id="MF_00117"/>
    </source>
</evidence>
<keyword evidence="4 6" id="KW-0143">Chaperone</keyword>
<dbReference type="PIRSF" id="PIRSF005261">
    <property type="entry name" value="Heat_shock_Hsp33"/>
    <property type="match status" value="1"/>
</dbReference>
<comment type="caution">
    <text evidence="7">The sequence shown here is derived from an EMBL/GenBank/DDBJ whole genome shotgun (WGS) entry which is preliminary data.</text>
</comment>
<feature type="disulfide bond" description="Redox-active" evidence="6">
    <location>
        <begin position="237"/>
        <end position="239"/>
    </location>
</feature>
<comment type="subcellular location">
    <subcellularLocation>
        <location evidence="6">Cytoplasm</location>
    </subcellularLocation>
</comment>
<organism evidence="7 8">
    <name type="scientific">Moryella indoligenes</name>
    <dbReference type="NCBI Taxonomy" id="371674"/>
    <lineage>
        <taxon>Bacteria</taxon>
        <taxon>Bacillati</taxon>
        <taxon>Bacillota</taxon>
        <taxon>Clostridia</taxon>
        <taxon>Lachnospirales</taxon>
        <taxon>Lachnospiraceae</taxon>
        <taxon>Moryella</taxon>
    </lineage>
</organism>
<dbReference type="SUPFAM" id="SSF118352">
    <property type="entry name" value="HSP33 redox switch-like"/>
    <property type="match status" value="1"/>
</dbReference>
<dbReference type="InterPro" id="IPR000397">
    <property type="entry name" value="Heat_shock_Hsp33"/>
</dbReference>
<comment type="similarity">
    <text evidence="6">Belongs to the HSP33 family.</text>
</comment>
<evidence type="ECO:0000256" key="5">
    <source>
        <dbReference type="ARBA" id="ARBA00023284"/>
    </source>
</evidence>
<dbReference type="Pfam" id="PF01430">
    <property type="entry name" value="HSP33"/>
    <property type="match status" value="1"/>
</dbReference>
<proteinExistence type="inferred from homology"/>
<keyword evidence="3 6" id="KW-1015">Disulfide bond</keyword>
<evidence type="ECO:0000256" key="3">
    <source>
        <dbReference type="ARBA" id="ARBA00023157"/>
    </source>
</evidence>
<evidence type="ECO:0000313" key="7">
    <source>
        <dbReference type="EMBL" id="MDQ0152535.1"/>
    </source>
</evidence>
<dbReference type="InterPro" id="IPR016153">
    <property type="entry name" value="Heat_shock_Hsp33_N"/>
</dbReference>
<dbReference type="Gene3D" id="3.90.1280.10">
    <property type="entry name" value="HSP33 redox switch-like"/>
    <property type="match status" value="1"/>
</dbReference>
<dbReference type="CDD" id="cd00498">
    <property type="entry name" value="Hsp33"/>
    <property type="match status" value="1"/>
</dbReference>
<comment type="PTM">
    <text evidence="6">Under oxidizing conditions two disulfide bonds are formed involving the reactive cysteines. Under reducing conditions zinc is bound to the reactive cysteines and the protein is inactive.</text>
</comment>
<dbReference type="EMBL" id="JAUSTO010000006">
    <property type="protein sequence ID" value="MDQ0152535.1"/>
    <property type="molecule type" value="Genomic_DNA"/>
</dbReference>
<gene>
    <name evidence="6" type="primary">hslO</name>
    <name evidence="7" type="ORF">J2S20_001227</name>
</gene>
<feature type="disulfide bond" description="Redox-active" evidence="6">
    <location>
        <begin position="270"/>
        <end position="273"/>
    </location>
</feature>
<dbReference type="GO" id="GO:0044183">
    <property type="term" value="F:protein folding chaperone"/>
    <property type="evidence" value="ECO:0007669"/>
    <property type="project" value="TreeGrafter"/>
</dbReference>
<dbReference type="InterPro" id="IPR016154">
    <property type="entry name" value="Heat_shock_Hsp33_C"/>
</dbReference>
<name>A0AAE3VAC3_9FIRM</name>
<keyword evidence="5 6" id="KW-0676">Redox-active center</keyword>
<evidence type="ECO:0000256" key="1">
    <source>
        <dbReference type="ARBA" id="ARBA00022490"/>
    </source>
</evidence>
<evidence type="ECO:0000313" key="8">
    <source>
        <dbReference type="Proteomes" id="UP001241537"/>
    </source>
</evidence>
<dbReference type="GO" id="GO:0051082">
    <property type="term" value="F:unfolded protein binding"/>
    <property type="evidence" value="ECO:0007669"/>
    <property type="project" value="UniProtKB-UniRule"/>
</dbReference>
<sequence length="293" mass="32116">MNDYMVRAFAAEGMIRAFAVTSRELVEEARSIHNTSPVVTAALGRLLTAGVIMGSMMKDERDLITLKIDGDGPMGGLLVSADCRGNVKGYPYEPAVVIPANAKGKLDVAGAVGRGTLTVISDLGLKEPYVGQVELISGEIAEDLTYYYANSEQIPSSVGLGVLMNRENTVNCAGGFLIQLMPGCPEELTERLEDRLRGVDSVTHFLREGKTPEDMLSVILEDMELQITEKLPCRYSCSCSRERVEKALLTVGEKELQSMIDEGKAVELSCHFCKKKYSFSIEELHTMLLESRH</sequence>
<dbReference type="HAMAP" id="MF_00117">
    <property type="entry name" value="HslO"/>
    <property type="match status" value="1"/>
</dbReference>
<protein>
    <recommendedName>
        <fullName evidence="6">33 kDa chaperonin</fullName>
    </recommendedName>
    <alternativeName>
        <fullName evidence="6">Heat shock protein 33 homolog</fullName>
        <shortName evidence="6">HSP33</shortName>
    </alternativeName>
</protein>
<dbReference type="Proteomes" id="UP001241537">
    <property type="component" value="Unassembled WGS sequence"/>
</dbReference>
<comment type="function">
    <text evidence="6">Redox regulated molecular chaperone. Protects both thermally unfolding and oxidatively damaged proteins from irreversible aggregation. Plays an important role in the bacterial defense system toward oxidative stress.</text>
</comment>
<dbReference type="NCBIfam" id="NF001033">
    <property type="entry name" value="PRK00114.1"/>
    <property type="match status" value="1"/>
</dbReference>
<dbReference type="SUPFAM" id="SSF64397">
    <property type="entry name" value="Hsp33 domain"/>
    <property type="match status" value="1"/>
</dbReference>
<dbReference type="AlphaFoldDB" id="A0AAE3VAC3"/>
<reference evidence="7" key="1">
    <citation type="submission" date="2023-07" db="EMBL/GenBank/DDBJ databases">
        <title>Genomic Encyclopedia of Type Strains, Phase IV (KMG-IV): sequencing the most valuable type-strain genomes for metagenomic binning, comparative biology and taxonomic classification.</title>
        <authorList>
            <person name="Goeker M."/>
        </authorList>
    </citation>
    <scope>NUCLEOTIDE SEQUENCE</scope>
    <source>
        <strain evidence="7">DSM 19659</strain>
    </source>
</reference>
<keyword evidence="2 6" id="KW-0862">Zinc</keyword>
<keyword evidence="1 6" id="KW-0963">Cytoplasm</keyword>